<feature type="signal peptide" evidence="1">
    <location>
        <begin position="1"/>
        <end position="21"/>
    </location>
</feature>
<dbReference type="PANTHER" id="PTHR24260:SF136">
    <property type="entry name" value="GH08193P-RELATED"/>
    <property type="match status" value="1"/>
</dbReference>
<dbReference type="EMBL" id="UZAM01015063">
    <property type="protein sequence ID" value="VDP37049.1"/>
    <property type="molecule type" value="Genomic_DNA"/>
</dbReference>
<gene>
    <name evidence="2" type="ORF">SBAD_LOCUS11092</name>
</gene>
<dbReference type="InterPro" id="IPR051333">
    <property type="entry name" value="CLIP_Serine_Protease"/>
</dbReference>
<dbReference type="SUPFAM" id="SSF50494">
    <property type="entry name" value="Trypsin-like serine proteases"/>
    <property type="match status" value="1"/>
</dbReference>
<dbReference type="Proteomes" id="UP000270296">
    <property type="component" value="Unassembled WGS sequence"/>
</dbReference>
<reference evidence="4" key="1">
    <citation type="submission" date="2016-06" db="UniProtKB">
        <authorList>
            <consortium name="WormBaseParasite"/>
        </authorList>
    </citation>
    <scope>IDENTIFICATION</scope>
</reference>
<reference evidence="2 3" key="2">
    <citation type="submission" date="2018-11" db="EMBL/GenBank/DDBJ databases">
        <authorList>
            <consortium name="Pathogen Informatics"/>
        </authorList>
    </citation>
    <scope>NUCLEOTIDE SEQUENCE [LARGE SCALE GENOMIC DNA]</scope>
</reference>
<dbReference type="WBParaSite" id="SBAD_0001147001-mRNA-1">
    <property type="protein sequence ID" value="SBAD_0001147001-mRNA-1"/>
    <property type="gene ID" value="SBAD_0001147001"/>
</dbReference>
<organism evidence="4">
    <name type="scientific">Soboliphyme baturini</name>
    <dbReference type="NCBI Taxonomy" id="241478"/>
    <lineage>
        <taxon>Eukaryota</taxon>
        <taxon>Metazoa</taxon>
        <taxon>Ecdysozoa</taxon>
        <taxon>Nematoda</taxon>
        <taxon>Enoplea</taxon>
        <taxon>Dorylaimia</taxon>
        <taxon>Dioctophymatida</taxon>
        <taxon>Dioctophymatoidea</taxon>
        <taxon>Soboliphymatidae</taxon>
        <taxon>Soboliphyme</taxon>
    </lineage>
</organism>
<proteinExistence type="predicted"/>
<accession>A0A183J5E4</accession>
<feature type="chain" id="PRO_5043140419" evidence="1">
    <location>
        <begin position="22"/>
        <end position="369"/>
    </location>
</feature>
<evidence type="ECO:0000313" key="3">
    <source>
        <dbReference type="Proteomes" id="UP000270296"/>
    </source>
</evidence>
<evidence type="ECO:0000313" key="2">
    <source>
        <dbReference type="EMBL" id="VDP37049.1"/>
    </source>
</evidence>
<dbReference type="Gene3D" id="2.40.10.10">
    <property type="entry name" value="Trypsin-like serine proteases"/>
    <property type="match status" value="1"/>
</dbReference>
<protein>
    <submittedName>
        <fullName evidence="4">Peptidase S1 domain-containing protein</fullName>
    </submittedName>
</protein>
<dbReference type="PANTHER" id="PTHR24260">
    <property type="match status" value="1"/>
</dbReference>
<keyword evidence="1" id="KW-0732">Signal</keyword>
<evidence type="ECO:0000256" key="1">
    <source>
        <dbReference type="SAM" id="SignalP"/>
    </source>
</evidence>
<sequence length="369" mass="41397">MLMINSVPLLLLLLCWCQSEAQQRCQLLPRQTSALQRFRGLNSTLRIQRLFPWLAFISTSDALSNINASATLIHVDDNFYILTAAAAVRDNAELAESNRIFLGASSLCDPIPPDRRVNIQSAIIQQSIPAFSLNDMALVRLKEEDDLKKRIIYSGDIQGAFIPDGPQVLKPGFQFNMMAVEYACLAVTKCWRFEVVHQSECQALFQTFSCRAHICARFKGKNPDDIYIYPGMSIVFGDDKAAFLYGIIVASSRWHYLINNVVEHRKWIASAASMLASVPGGSLRKMTGYQAGEGRLARATLQCLLPQRVRNGGLRFRDFNSTQRIQRSFPWLVFISDSGSLTDINAVGTLIYANDKYYVITAANAVHKW</sequence>
<dbReference type="InterPro" id="IPR043504">
    <property type="entry name" value="Peptidase_S1_PA_chymotrypsin"/>
</dbReference>
<name>A0A183J5E4_9BILA</name>
<dbReference type="InterPro" id="IPR009003">
    <property type="entry name" value="Peptidase_S1_PA"/>
</dbReference>
<evidence type="ECO:0000313" key="4">
    <source>
        <dbReference type="WBParaSite" id="SBAD_0001147001-mRNA-1"/>
    </source>
</evidence>
<dbReference type="AlphaFoldDB" id="A0A183J5E4"/>
<keyword evidence="3" id="KW-1185">Reference proteome</keyword>